<keyword evidence="2 6" id="KW-0963">Cytoplasm</keyword>
<dbReference type="Gene3D" id="1.10.287.1040">
    <property type="entry name" value="Exonuclease VII, small subunit"/>
    <property type="match status" value="1"/>
</dbReference>
<evidence type="ECO:0000256" key="2">
    <source>
        <dbReference type="ARBA" id="ARBA00022490"/>
    </source>
</evidence>
<name>A0A852XFD0_9MICO</name>
<proteinExistence type="inferred from homology"/>
<organism evidence="8 9">
    <name type="scientific">Janibacter alkaliphilus</name>
    <dbReference type="NCBI Taxonomy" id="1069963"/>
    <lineage>
        <taxon>Bacteria</taxon>
        <taxon>Bacillati</taxon>
        <taxon>Actinomycetota</taxon>
        <taxon>Actinomycetes</taxon>
        <taxon>Micrococcales</taxon>
        <taxon>Intrasporangiaceae</taxon>
        <taxon>Janibacter</taxon>
    </lineage>
</organism>
<keyword evidence="3 6" id="KW-0540">Nuclease</keyword>
<evidence type="ECO:0000313" key="9">
    <source>
        <dbReference type="Proteomes" id="UP000592181"/>
    </source>
</evidence>
<feature type="compositionally biased region" description="Low complexity" evidence="7">
    <location>
        <begin position="81"/>
        <end position="90"/>
    </location>
</feature>
<dbReference type="PANTHER" id="PTHR34137">
    <property type="entry name" value="EXODEOXYRIBONUCLEASE 7 SMALL SUBUNIT"/>
    <property type="match status" value="1"/>
</dbReference>
<comment type="subunit">
    <text evidence="6">Heterooligomer composed of large and small subunits.</text>
</comment>
<dbReference type="GO" id="GO:0009318">
    <property type="term" value="C:exodeoxyribonuclease VII complex"/>
    <property type="evidence" value="ECO:0007669"/>
    <property type="project" value="UniProtKB-UniRule"/>
</dbReference>
<dbReference type="GO" id="GO:0008855">
    <property type="term" value="F:exodeoxyribonuclease VII activity"/>
    <property type="evidence" value="ECO:0007669"/>
    <property type="project" value="UniProtKB-UniRule"/>
</dbReference>
<dbReference type="EC" id="3.1.11.6" evidence="6"/>
<dbReference type="InterPro" id="IPR037004">
    <property type="entry name" value="Exonuc_VII_ssu_sf"/>
</dbReference>
<dbReference type="Proteomes" id="UP000592181">
    <property type="component" value="Unassembled WGS sequence"/>
</dbReference>
<keyword evidence="5 6" id="KW-0269">Exonuclease</keyword>
<dbReference type="Pfam" id="PF02609">
    <property type="entry name" value="Exonuc_VII_S"/>
    <property type="match status" value="1"/>
</dbReference>
<evidence type="ECO:0000256" key="6">
    <source>
        <dbReference type="HAMAP-Rule" id="MF_00337"/>
    </source>
</evidence>
<evidence type="ECO:0000313" key="8">
    <source>
        <dbReference type="EMBL" id="NYG37245.1"/>
    </source>
</evidence>
<dbReference type="SUPFAM" id="SSF116842">
    <property type="entry name" value="XseB-like"/>
    <property type="match status" value="1"/>
</dbReference>
<dbReference type="GO" id="GO:0005829">
    <property type="term" value="C:cytosol"/>
    <property type="evidence" value="ECO:0007669"/>
    <property type="project" value="TreeGrafter"/>
</dbReference>
<keyword evidence="9" id="KW-1185">Reference proteome</keyword>
<reference evidence="8 9" key="1">
    <citation type="submission" date="2020-07" db="EMBL/GenBank/DDBJ databases">
        <title>Sequencing the genomes of 1000 actinobacteria strains.</title>
        <authorList>
            <person name="Klenk H.-P."/>
        </authorList>
    </citation>
    <scope>NUCLEOTIDE SEQUENCE [LARGE SCALE GENOMIC DNA]</scope>
    <source>
        <strain evidence="8 9">DSM 24723</strain>
    </source>
</reference>
<dbReference type="AlphaFoldDB" id="A0A852XFD0"/>
<dbReference type="GO" id="GO:0006308">
    <property type="term" value="P:DNA catabolic process"/>
    <property type="evidence" value="ECO:0007669"/>
    <property type="project" value="UniProtKB-UniRule"/>
</dbReference>
<comment type="similarity">
    <text evidence="1 6">Belongs to the XseB family.</text>
</comment>
<dbReference type="PANTHER" id="PTHR34137:SF1">
    <property type="entry name" value="EXODEOXYRIBONUCLEASE 7 SMALL SUBUNIT"/>
    <property type="match status" value="1"/>
</dbReference>
<comment type="function">
    <text evidence="6">Bidirectionally degrades single-stranded DNA into large acid-insoluble oligonucleotides, which are then degraded further into small acid-soluble oligonucleotides.</text>
</comment>
<evidence type="ECO:0000256" key="5">
    <source>
        <dbReference type="ARBA" id="ARBA00022839"/>
    </source>
</evidence>
<evidence type="ECO:0000256" key="1">
    <source>
        <dbReference type="ARBA" id="ARBA00009998"/>
    </source>
</evidence>
<evidence type="ECO:0000256" key="7">
    <source>
        <dbReference type="SAM" id="MobiDB-lite"/>
    </source>
</evidence>
<evidence type="ECO:0000256" key="4">
    <source>
        <dbReference type="ARBA" id="ARBA00022801"/>
    </source>
</evidence>
<keyword evidence="4 6" id="KW-0378">Hydrolase</keyword>
<accession>A0A852XFD0</accession>
<protein>
    <recommendedName>
        <fullName evidence="6">Exodeoxyribonuclease 7 small subunit</fullName>
        <ecNumber evidence="6">3.1.11.6</ecNumber>
    </recommendedName>
    <alternativeName>
        <fullName evidence="6">Exodeoxyribonuclease VII small subunit</fullName>
        <shortName evidence="6">Exonuclease VII small subunit</shortName>
    </alternativeName>
</protein>
<dbReference type="InterPro" id="IPR003761">
    <property type="entry name" value="Exonuc_VII_S"/>
</dbReference>
<comment type="catalytic activity">
    <reaction evidence="6">
        <text>Exonucleolytic cleavage in either 5'- to 3'- or 3'- to 5'-direction to yield nucleoside 5'-phosphates.</text>
        <dbReference type="EC" id="3.1.11.6"/>
    </reaction>
</comment>
<sequence>MAEEDRAPAEGETAGADVAELSYEQARDQLVELVARLEGGQVPLAESMRLWQRGEALAAHCTSWLDRAEQSLTGDDGSGEDGSASADGED</sequence>
<dbReference type="EMBL" id="JACBZX010000001">
    <property type="protein sequence ID" value="NYG37245.1"/>
    <property type="molecule type" value="Genomic_DNA"/>
</dbReference>
<comment type="subcellular location">
    <subcellularLocation>
        <location evidence="6">Cytoplasm</location>
    </subcellularLocation>
</comment>
<dbReference type="NCBIfam" id="NF002139">
    <property type="entry name" value="PRK00977.1-3"/>
    <property type="match status" value="1"/>
</dbReference>
<dbReference type="NCBIfam" id="TIGR01280">
    <property type="entry name" value="xseB"/>
    <property type="match status" value="1"/>
</dbReference>
<comment type="caution">
    <text evidence="8">The sequence shown here is derived from an EMBL/GenBank/DDBJ whole genome shotgun (WGS) entry which is preliminary data.</text>
</comment>
<gene>
    <name evidence="6" type="primary">xseB</name>
    <name evidence="8" type="ORF">BJY28_001714</name>
</gene>
<evidence type="ECO:0000256" key="3">
    <source>
        <dbReference type="ARBA" id="ARBA00022722"/>
    </source>
</evidence>
<dbReference type="HAMAP" id="MF_00337">
    <property type="entry name" value="Exonuc_7_S"/>
    <property type="match status" value="1"/>
</dbReference>
<dbReference type="RefSeq" id="WP_179462646.1">
    <property type="nucleotide sequence ID" value="NZ_JACBZX010000001.1"/>
</dbReference>
<feature type="region of interest" description="Disordered" evidence="7">
    <location>
        <begin position="69"/>
        <end position="90"/>
    </location>
</feature>